<gene>
    <name evidence="18" type="primary">serS</name>
    <name evidence="18" type="ORF">GWK10_12315</name>
</gene>
<evidence type="ECO:0000256" key="2">
    <source>
        <dbReference type="ARBA" id="ARBA00005045"/>
    </source>
</evidence>
<evidence type="ECO:0000256" key="13">
    <source>
        <dbReference type="ARBA" id="ARBA00048823"/>
    </source>
</evidence>
<dbReference type="GO" id="GO:0006434">
    <property type="term" value="P:seryl-tRNA aminoacylation"/>
    <property type="evidence" value="ECO:0007669"/>
    <property type="project" value="UniProtKB-UniRule"/>
</dbReference>
<dbReference type="GO" id="GO:0005524">
    <property type="term" value="F:ATP binding"/>
    <property type="evidence" value="ECO:0007669"/>
    <property type="project" value="UniProtKB-KW"/>
</dbReference>
<dbReference type="Proteomes" id="UP000474296">
    <property type="component" value="Unassembled WGS sequence"/>
</dbReference>
<evidence type="ECO:0000256" key="3">
    <source>
        <dbReference type="ARBA" id="ARBA00010728"/>
    </source>
</evidence>
<dbReference type="PROSITE" id="PS50862">
    <property type="entry name" value="AA_TRNA_LIGASE_II"/>
    <property type="match status" value="1"/>
</dbReference>
<evidence type="ECO:0000256" key="14">
    <source>
        <dbReference type="NCBIfam" id="TIGR00414"/>
    </source>
</evidence>
<dbReference type="NCBIfam" id="TIGR00414">
    <property type="entry name" value="serS"/>
    <property type="match status" value="1"/>
</dbReference>
<organism evidence="18 19">
    <name type="scientific">Spongiivirga citrea</name>
    <dbReference type="NCBI Taxonomy" id="1481457"/>
    <lineage>
        <taxon>Bacteria</taxon>
        <taxon>Pseudomonadati</taxon>
        <taxon>Bacteroidota</taxon>
        <taxon>Flavobacteriia</taxon>
        <taxon>Flavobacteriales</taxon>
        <taxon>Flavobacteriaceae</taxon>
        <taxon>Spongiivirga</taxon>
    </lineage>
</organism>
<accession>A0A6M0CJI0</accession>
<dbReference type="EMBL" id="JAABOQ010000005">
    <property type="protein sequence ID" value="NER18001.1"/>
    <property type="molecule type" value="Genomic_DNA"/>
</dbReference>
<keyword evidence="10" id="KW-0030">Aminoacyl-tRNA synthetase</keyword>
<keyword evidence="6 18" id="KW-0436">Ligase</keyword>
<dbReference type="Gene3D" id="1.10.287.40">
    <property type="entry name" value="Serine-tRNA synthetase, tRNA binding domain"/>
    <property type="match status" value="1"/>
</dbReference>
<feature type="binding site" evidence="15">
    <location>
        <position position="264"/>
    </location>
    <ligand>
        <name>L-serine</name>
        <dbReference type="ChEBI" id="CHEBI:33384"/>
    </ligand>
</feature>
<dbReference type="PIRSF" id="PIRSF001529">
    <property type="entry name" value="Ser-tRNA-synth_IIa"/>
    <property type="match status" value="1"/>
</dbReference>
<evidence type="ECO:0000256" key="5">
    <source>
        <dbReference type="ARBA" id="ARBA00022490"/>
    </source>
</evidence>
<dbReference type="InterPro" id="IPR042103">
    <property type="entry name" value="SerRS_1_N_sf"/>
</dbReference>
<feature type="binding site" evidence="15">
    <location>
        <position position="287"/>
    </location>
    <ligand>
        <name>L-serine</name>
        <dbReference type="ChEBI" id="CHEBI:33384"/>
    </ligand>
</feature>
<dbReference type="PANTHER" id="PTHR43697:SF1">
    <property type="entry name" value="SERINE--TRNA LIGASE"/>
    <property type="match status" value="1"/>
</dbReference>
<dbReference type="InterPro" id="IPR006195">
    <property type="entry name" value="aa-tRNA-synth_II"/>
</dbReference>
<dbReference type="PRINTS" id="PR00981">
    <property type="entry name" value="TRNASYNTHSER"/>
</dbReference>
<evidence type="ECO:0000256" key="7">
    <source>
        <dbReference type="ARBA" id="ARBA00022741"/>
    </source>
</evidence>
<proteinExistence type="inferred from homology"/>
<dbReference type="CDD" id="cd00770">
    <property type="entry name" value="SerRS_core"/>
    <property type="match status" value="1"/>
</dbReference>
<evidence type="ECO:0000256" key="6">
    <source>
        <dbReference type="ARBA" id="ARBA00022598"/>
    </source>
</evidence>
<dbReference type="InterPro" id="IPR015866">
    <property type="entry name" value="Ser-tRNA-synth_1_N"/>
</dbReference>
<sequence length="423" mass="47298">MLQVPFIRENKEAIITALKKRNIDAQADLNAIISIDVKRRSTQAALDFLRSEMNVASKKIGELFKSGNAAEANELKNGVSAQKAEEKSLADDLNSFNEQLQELLYKIPNIPNDLVPAGSTEDDNEEVFSEGEVPTLFDGALPHWELAKKYDIIDFELGTKITGAGFPVYKGKGARLQRALINYFLDKNTAAGYIEHQVPHLVNEASGFGTGQLPDKEGQMYHVGIDDLYLIPTAEVPVTNFFRDNLVNESELPILCTAYTPCFRREAGSYGAHVRGLNRLHQFDKVEIVRVEHPKNSYAALDGMVDHVKEILQELKLPYRILRLCGGDLGFTSALTYDFEVFSTAQDRWLEISSVSNFETFQANRLKLRFKDKEGKKQLAHTLNGSSLALPRVLAGILENYQTPEGIKIPEVLVPYTGFDMID</sequence>
<dbReference type="InterPro" id="IPR033729">
    <property type="entry name" value="SerRS_core"/>
</dbReference>
<comment type="similarity">
    <text evidence="3">Belongs to the class-II aminoacyl-tRNA synthetase family. Type-1 seryl-tRNA synthetase subfamily.</text>
</comment>
<dbReference type="InterPro" id="IPR002317">
    <property type="entry name" value="Ser-tRNA-ligase_type_1"/>
</dbReference>
<feature type="binding site" evidence="15">
    <location>
        <position position="384"/>
    </location>
    <ligand>
        <name>L-serine</name>
        <dbReference type="ChEBI" id="CHEBI:33384"/>
    </ligand>
</feature>
<dbReference type="Pfam" id="PF00587">
    <property type="entry name" value="tRNA-synt_2b"/>
    <property type="match status" value="1"/>
</dbReference>
<evidence type="ECO:0000256" key="10">
    <source>
        <dbReference type="ARBA" id="ARBA00023146"/>
    </source>
</evidence>
<keyword evidence="19" id="KW-1185">Reference proteome</keyword>
<reference evidence="18 19" key="1">
    <citation type="submission" date="2020-01" db="EMBL/GenBank/DDBJ databases">
        <title>Spongiivirga citrea KCTC 32990T.</title>
        <authorList>
            <person name="Wang G."/>
        </authorList>
    </citation>
    <scope>NUCLEOTIDE SEQUENCE [LARGE SCALE GENOMIC DNA]</scope>
    <source>
        <strain evidence="18 19">KCTC 32990</strain>
    </source>
</reference>
<evidence type="ECO:0000256" key="9">
    <source>
        <dbReference type="ARBA" id="ARBA00022917"/>
    </source>
</evidence>
<keyword evidence="8 16" id="KW-0067">ATP-binding</keyword>
<dbReference type="InterPro" id="IPR045864">
    <property type="entry name" value="aa-tRNA-synth_II/BPL/LPL"/>
</dbReference>
<name>A0A6M0CJI0_9FLAO</name>
<evidence type="ECO:0000313" key="19">
    <source>
        <dbReference type="Proteomes" id="UP000474296"/>
    </source>
</evidence>
<evidence type="ECO:0000256" key="12">
    <source>
        <dbReference type="ARBA" id="ARBA00047929"/>
    </source>
</evidence>
<evidence type="ECO:0000256" key="11">
    <source>
        <dbReference type="ARBA" id="ARBA00039158"/>
    </source>
</evidence>
<evidence type="ECO:0000256" key="1">
    <source>
        <dbReference type="ARBA" id="ARBA00004496"/>
    </source>
</evidence>
<dbReference type="EC" id="6.1.1.11" evidence="4 14"/>
<protein>
    <recommendedName>
        <fullName evidence="11 14">Serine--tRNA ligase</fullName>
        <ecNumber evidence="4 14">6.1.1.11</ecNumber>
    </recommendedName>
</protein>
<keyword evidence="7" id="KW-0547">Nucleotide-binding</keyword>
<comment type="caution">
    <text evidence="18">The sequence shown here is derived from an EMBL/GenBank/DDBJ whole genome shotgun (WGS) entry which is preliminary data.</text>
</comment>
<dbReference type="Pfam" id="PF02403">
    <property type="entry name" value="Seryl_tRNA_N"/>
    <property type="match status" value="1"/>
</dbReference>
<evidence type="ECO:0000256" key="16">
    <source>
        <dbReference type="PIRSR" id="PIRSR001529-2"/>
    </source>
</evidence>
<dbReference type="SUPFAM" id="SSF46589">
    <property type="entry name" value="tRNA-binding arm"/>
    <property type="match status" value="1"/>
</dbReference>
<dbReference type="PANTHER" id="PTHR43697">
    <property type="entry name" value="SERYL-TRNA SYNTHETASE"/>
    <property type="match status" value="1"/>
</dbReference>
<evidence type="ECO:0000256" key="15">
    <source>
        <dbReference type="PIRSR" id="PIRSR001529-1"/>
    </source>
</evidence>
<comment type="subcellular location">
    <subcellularLocation>
        <location evidence="1">Cytoplasm</location>
    </subcellularLocation>
</comment>
<comment type="pathway">
    <text evidence="2">Aminoacyl-tRNA biosynthesis; selenocysteinyl-tRNA(Sec) biosynthesis; L-seryl-tRNA(Sec) from L-serine and tRNA(Sec): step 1/1.</text>
</comment>
<comment type="catalytic activity">
    <reaction evidence="13">
        <text>tRNA(Ser) + L-serine + ATP = L-seryl-tRNA(Ser) + AMP + diphosphate + H(+)</text>
        <dbReference type="Rhea" id="RHEA:12292"/>
        <dbReference type="Rhea" id="RHEA-COMP:9669"/>
        <dbReference type="Rhea" id="RHEA-COMP:9703"/>
        <dbReference type="ChEBI" id="CHEBI:15378"/>
        <dbReference type="ChEBI" id="CHEBI:30616"/>
        <dbReference type="ChEBI" id="CHEBI:33019"/>
        <dbReference type="ChEBI" id="CHEBI:33384"/>
        <dbReference type="ChEBI" id="CHEBI:78442"/>
        <dbReference type="ChEBI" id="CHEBI:78533"/>
        <dbReference type="ChEBI" id="CHEBI:456215"/>
        <dbReference type="EC" id="6.1.1.11"/>
    </reaction>
</comment>
<feature type="domain" description="Aminoacyl-transfer RNA synthetases class-II family profile" evidence="17">
    <location>
        <begin position="175"/>
        <end position="415"/>
    </location>
</feature>
<keyword evidence="5" id="KW-0963">Cytoplasm</keyword>
<dbReference type="InterPro" id="IPR002314">
    <property type="entry name" value="aa-tRNA-synt_IIb"/>
</dbReference>
<evidence type="ECO:0000313" key="18">
    <source>
        <dbReference type="EMBL" id="NER18001.1"/>
    </source>
</evidence>
<dbReference type="GO" id="GO:0004828">
    <property type="term" value="F:serine-tRNA ligase activity"/>
    <property type="evidence" value="ECO:0007669"/>
    <property type="project" value="UniProtKB-UniRule"/>
</dbReference>
<feature type="binding site" evidence="16">
    <location>
        <begin position="351"/>
        <end position="354"/>
    </location>
    <ligand>
        <name>ATP</name>
        <dbReference type="ChEBI" id="CHEBI:30616"/>
    </ligand>
</feature>
<evidence type="ECO:0000259" key="17">
    <source>
        <dbReference type="PROSITE" id="PS50862"/>
    </source>
</evidence>
<dbReference type="RefSeq" id="WP_164032688.1">
    <property type="nucleotide sequence ID" value="NZ_JAABOQ010000005.1"/>
</dbReference>
<dbReference type="AlphaFoldDB" id="A0A6M0CJI0"/>
<evidence type="ECO:0000256" key="8">
    <source>
        <dbReference type="ARBA" id="ARBA00022840"/>
    </source>
</evidence>
<evidence type="ECO:0000256" key="4">
    <source>
        <dbReference type="ARBA" id="ARBA00012840"/>
    </source>
</evidence>
<dbReference type="GO" id="GO:0005737">
    <property type="term" value="C:cytoplasm"/>
    <property type="evidence" value="ECO:0007669"/>
    <property type="project" value="UniProtKB-SubCell"/>
</dbReference>
<dbReference type="SUPFAM" id="SSF55681">
    <property type="entry name" value="Class II aaRS and biotin synthetases"/>
    <property type="match status" value="1"/>
</dbReference>
<comment type="catalytic activity">
    <reaction evidence="12">
        <text>tRNA(Sec) + L-serine + ATP = L-seryl-tRNA(Sec) + AMP + diphosphate + H(+)</text>
        <dbReference type="Rhea" id="RHEA:42580"/>
        <dbReference type="Rhea" id="RHEA-COMP:9742"/>
        <dbReference type="Rhea" id="RHEA-COMP:10128"/>
        <dbReference type="ChEBI" id="CHEBI:15378"/>
        <dbReference type="ChEBI" id="CHEBI:30616"/>
        <dbReference type="ChEBI" id="CHEBI:33019"/>
        <dbReference type="ChEBI" id="CHEBI:33384"/>
        <dbReference type="ChEBI" id="CHEBI:78442"/>
        <dbReference type="ChEBI" id="CHEBI:78533"/>
        <dbReference type="ChEBI" id="CHEBI:456215"/>
        <dbReference type="EC" id="6.1.1.11"/>
    </reaction>
</comment>
<feature type="binding site" evidence="16">
    <location>
        <begin position="264"/>
        <end position="266"/>
    </location>
    <ligand>
        <name>ATP</name>
        <dbReference type="ChEBI" id="CHEBI:30616"/>
    </ligand>
</feature>
<dbReference type="InterPro" id="IPR010978">
    <property type="entry name" value="tRNA-bd_arm"/>
</dbReference>
<feature type="binding site" evidence="15">
    <location>
        <position position="233"/>
    </location>
    <ligand>
        <name>L-serine</name>
        <dbReference type="ChEBI" id="CHEBI:33384"/>
    </ligand>
</feature>
<dbReference type="Gene3D" id="3.30.930.10">
    <property type="entry name" value="Bira Bifunctional Protein, Domain 2"/>
    <property type="match status" value="1"/>
</dbReference>
<keyword evidence="9" id="KW-0648">Protein biosynthesis</keyword>